<evidence type="ECO:0000313" key="3">
    <source>
        <dbReference type="EMBL" id="KAL3819758.1"/>
    </source>
</evidence>
<dbReference type="EMBL" id="JBJXBP010000007">
    <property type="protein sequence ID" value="KAL3819758.1"/>
    <property type="molecule type" value="Genomic_DNA"/>
</dbReference>
<sequence>MSPPISSQHATPEMRKSYIPVSPNFNSSENFDFLSFAGFPAPEKSNTSTTRSRPRLTKIRRKQNEKSVKLDLGLNGFSDASGEVKVDGKLVGNAFGGSNGNSENGVLNGSSVQFRNSDGGGLGCGLNLGDSVFGLGMEKGNSCFGASMNSSASNRQSLDGYFSFKSDKGSSKLDLQNENRTFVFGPSKSGLARKAESGSNGLDSNFSTKVSTRVVDQQKSNFEFVFGSREYDPDSNVKLDNHETQKSGQDSNVNEFGKVNNACFVFGAKNASAVNNLDQRKQDSAKNKDKVESGEDARNTIPDMMGKVKLDIPGVSEKVYSPCFKFPSNWSNHSKENHVNFVFGSNNNDSRSCIDSGNKLSSESGDGTNDRNCGKVNANIEIKFQNACFSGLHEKAKASTKNVNEVNQLNKGNAEDCDDSTEHDHSIGSDVNAKFKNGCNSHVSLEEDLLYKLSNKMKKLNIDGSEAEADETQKFTCNLSFNVNDVFVFGSSQNNSGSIKENHQKGKTPDVTHLSQNNTKSNRTSSSFFSMVGDGIQLNDSFCEVPSTDKGDKEGYSFTTTLEGLDSSNADYSTPNLKFALSNLNVDKKTDKAINKYRRGKKSKNTNGKLGKKTLVHDLFGQDHPSEEGSSQQNQNTPGYGSPMEFSPYQVPSACNAQPELKKEEFTANEKDNSEQCAKPHDDEKKSNLSPPLHAQDGLSAIRRQYKKKYKLKVGLSHTVQGNKSDKIDNEQGSASPANEVCEVWRTRGNQAYHAGKLSKAEEFYSNGINSVQHASALGYSMEPLLLCYSNRAATRMTLGRMREAIDDCTRAAALDPNFLKVSLRAGNCYLVLGEVDDAILWYNKCLGSGSGVCLDRKITIEAADGIQKAKRVAEYTSQSAKLLQEGTHDAAKVALDNIAEALSISRYSEGLLEMKGEALCILRMYEEVIKLCEQTLPIAKKNFPAHHPDDSSYKKSHVSLWRWQLQTKSHYHLGRLDLALDMIEKQEKIPFSSTSGNMTRETSIALAATIRELLRLKVSGNDAFHSGKYSEAVEHYTAAISKSIDSRPFMAICFCNRAAANQSIGQIIDAIADCSLAIALDENYQKAISRRATLHEMIRDYKQAAHDLERLISLLESQSQPKTQEKQYDSQSRSSGGTVRDLRKARRQLSLIEEKSINEIPLDLYLILGIKASETESEIKRAYRKAALKHHPDKAGQVLARSDVGDVGTLWKEVCEKIHKDADRLFKIIGEAYAVLSDPSKRSKYDDEEERRNVYNNRNSNCEHPSTSYSSPYGKGRQAGTGFSASSDRNNSRRYWSESKSSRWW</sequence>
<dbReference type="SUPFAM" id="SSF48452">
    <property type="entry name" value="TPR-like"/>
    <property type="match status" value="2"/>
</dbReference>
<comment type="caution">
    <text evidence="3">The sequence shown here is derived from an EMBL/GenBank/DDBJ whole genome shotgun (WGS) entry which is preliminary data.</text>
</comment>
<feature type="compositionally biased region" description="Basic and acidic residues" evidence="1">
    <location>
        <begin position="665"/>
        <end position="687"/>
    </location>
</feature>
<reference evidence="3 4" key="1">
    <citation type="submission" date="2024-12" db="EMBL/GenBank/DDBJ databases">
        <title>The unique morphological basis and parallel evolutionary history of personate flowers in Penstemon.</title>
        <authorList>
            <person name="Depatie T.H."/>
            <person name="Wessinger C.A."/>
        </authorList>
    </citation>
    <scope>NUCLEOTIDE SEQUENCE [LARGE SCALE GENOMIC DNA]</scope>
    <source>
        <strain evidence="3">WTNN_2</strain>
        <tissue evidence="3">Leaf</tissue>
    </source>
</reference>
<feature type="compositionally biased region" description="Basic and acidic residues" evidence="1">
    <location>
        <begin position="1296"/>
        <end position="1306"/>
    </location>
</feature>
<feature type="region of interest" description="Disordered" evidence="1">
    <location>
        <begin position="277"/>
        <end position="299"/>
    </location>
</feature>
<feature type="region of interest" description="Disordered" evidence="1">
    <location>
        <begin position="665"/>
        <end position="697"/>
    </location>
</feature>
<evidence type="ECO:0000259" key="2">
    <source>
        <dbReference type="PROSITE" id="PS50076"/>
    </source>
</evidence>
<feature type="domain" description="J" evidence="2">
    <location>
        <begin position="1164"/>
        <end position="1250"/>
    </location>
</feature>
<dbReference type="PANTHER" id="PTHR45181">
    <property type="entry name" value="HEAT SHOCK PROTEIN DNAJ WITH TETRATRICOPEPTIDE REPEAT-CONTAINING PROTEIN"/>
    <property type="match status" value="1"/>
</dbReference>
<feature type="compositionally biased region" description="Basic and acidic residues" evidence="1">
    <location>
        <begin position="278"/>
        <end position="298"/>
    </location>
</feature>
<evidence type="ECO:0000256" key="1">
    <source>
        <dbReference type="SAM" id="MobiDB-lite"/>
    </source>
</evidence>
<proteinExistence type="predicted"/>
<dbReference type="SMART" id="SM00271">
    <property type="entry name" value="DnaJ"/>
    <property type="match status" value="1"/>
</dbReference>
<dbReference type="InterPro" id="IPR011990">
    <property type="entry name" value="TPR-like_helical_dom_sf"/>
</dbReference>
<name>A0ABD3S5J5_9LAMI</name>
<feature type="compositionally biased region" description="Basic residues" evidence="1">
    <location>
        <begin position="595"/>
        <end position="614"/>
    </location>
</feature>
<feature type="region of interest" description="Disordered" evidence="1">
    <location>
        <begin position="1242"/>
        <end position="1306"/>
    </location>
</feature>
<feature type="compositionally biased region" description="Polar residues" evidence="1">
    <location>
        <begin position="628"/>
        <end position="639"/>
    </location>
</feature>
<feature type="compositionally biased region" description="Polar residues" evidence="1">
    <location>
        <begin position="1263"/>
        <end position="1272"/>
    </location>
</feature>
<feature type="compositionally biased region" description="Basic and acidic residues" evidence="1">
    <location>
        <begin position="500"/>
        <end position="510"/>
    </location>
</feature>
<feature type="region of interest" description="Disordered" evidence="1">
    <location>
        <begin position="1120"/>
        <end position="1142"/>
    </location>
</feature>
<organism evidence="3 4">
    <name type="scientific">Penstemon smallii</name>
    <dbReference type="NCBI Taxonomy" id="265156"/>
    <lineage>
        <taxon>Eukaryota</taxon>
        <taxon>Viridiplantae</taxon>
        <taxon>Streptophyta</taxon>
        <taxon>Embryophyta</taxon>
        <taxon>Tracheophyta</taxon>
        <taxon>Spermatophyta</taxon>
        <taxon>Magnoliopsida</taxon>
        <taxon>eudicotyledons</taxon>
        <taxon>Gunneridae</taxon>
        <taxon>Pentapetalae</taxon>
        <taxon>asterids</taxon>
        <taxon>lamiids</taxon>
        <taxon>Lamiales</taxon>
        <taxon>Plantaginaceae</taxon>
        <taxon>Cheloneae</taxon>
        <taxon>Penstemon</taxon>
    </lineage>
</organism>
<dbReference type="InterPro" id="IPR018253">
    <property type="entry name" value="DnaJ_domain_CS"/>
</dbReference>
<dbReference type="Gene3D" id="1.10.287.110">
    <property type="entry name" value="DnaJ domain"/>
    <property type="match status" value="1"/>
</dbReference>
<feature type="compositionally biased region" description="Basic and acidic residues" evidence="1">
    <location>
        <begin position="1242"/>
        <end position="1254"/>
    </location>
</feature>
<dbReference type="InterPro" id="IPR019734">
    <property type="entry name" value="TPR_rpt"/>
</dbReference>
<feature type="compositionally biased region" description="Polar residues" evidence="1">
    <location>
        <begin position="513"/>
        <end position="525"/>
    </location>
</feature>
<dbReference type="CDD" id="cd06257">
    <property type="entry name" value="DnaJ"/>
    <property type="match status" value="1"/>
</dbReference>
<dbReference type="Proteomes" id="UP001634393">
    <property type="component" value="Unassembled WGS sequence"/>
</dbReference>
<dbReference type="InterPro" id="IPR036869">
    <property type="entry name" value="J_dom_sf"/>
</dbReference>
<feature type="region of interest" description="Disordered" evidence="1">
    <location>
        <begin position="495"/>
        <end position="525"/>
    </location>
</feature>
<keyword evidence="4" id="KW-1185">Reference proteome</keyword>
<evidence type="ECO:0000313" key="4">
    <source>
        <dbReference type="Proteomes" id="UP001634393"/>
    </source>
</evidence>
<dbReference type="InterPro" id="IPR001623">
    <property type="entry name" value="DnaJ_domain"/>
</dbReference>
<gene>
    <name evidence="3" type="ORF">ACJIZ3_005663</name>
</gene>
<dbReference type="PRINTS" id="PR00625">
    <property type="entry name" value="JDOMAIN"/>
</dbReference>
<dbReference type="Gene3D" id="1.25.40.10">
    <property type="entry name" value="Tetratricopeptide repeat domain"/>
    <property type="match status" value="2"/>
</dbReference>
<dbReference type="SUPFAM" id="SSF46565">
    <property type="entry name" value="Chaperone J-domain"/>
    <property type="match status" value="1"/>
</dbReference>
<protein>
    <recommendedName>
        <fullName evidence="2">J domain-containing protein</fullName>
    </recommendedName>
</protein>
<dbReference type="Pfam" id="PF00226">
    <property type="entry name" value="DnaJ"/>
    <property type="match status" value="1"/>
</dbReference>
<dbReference type="PROSITE" id="PS50076">
    <property type="entry name" value="DNAJ_2"/>
    <property type="match status" value="1"/>
</dbReference>
<feature type="region of interest" description="Disordered" evidence="1">
    <location>
        <begin position="592"/>
        <end position="651"/>
    </location>
</feature>
<accession>A0ABD3S5J5</accession>
<dbReference type="SMART" id="SM00028">
    <property type="entry name" value="TPR"/>
    <property type="match status" value="7"/>
</dbReference>
<dbReference type="PROSITE" id="PS00636">
    <property type="entry name" value="DNAJ_1"/>
    <property type="match status" value="1"/>
</dbReference>
<dbReference type="PANTHER" id="PTHR45181:SF8">
    <property type="entry name" value="HEAT SHOCK PROTEIN DNAJ WITH TETRATRICOPEPTIDE REPEAT-CONTAINING PROTEIN"/>
    <property type="match status" value="1"/>
</dbReference>